<dbReference type="Proteomes" id="UP000020681">
    <property type="component" value="Unassembled WGS sequence"/>
</dbReference>
<protein>
    <recommendedName>
        <fullName evidence="1">Low molecular weight protein antigen 6 PH domain-containing protein</fullName>
    </recommendedName>
</protein>
<proteinExistence type="predicted"/>
<dbReference type="InterPro" id="IPR019692">
    <property type="entry name" value="CFP-6_PH"/>
</dbReference>
<dbReference type="Pfam" id="PF10756">
    <property type="entry name" value="bPH_6"/>
    <property type="match status" value="1"/>
</dbReference>
<keyword evidence="3" id="KW-1185">Reference proteome</keyword>
<feature type="domain" description="Low molecular weight protein antigen 6 PH" evidence="1">
    <location>
        <begin position="2"/>
        <end position="28"/>
    </location>
</feature>
<name>A0ABN0R9B5_MYCUL</name>
<reference evidence="2 3" key="1">
    <citation type="submission" date="2014-01" db="EMBL/GenBank/DDBJ databases">
        <authorList>
            <person name="Dobos K."/>
            <person name="Lenaerts A."/>
            <person name="Ordway D."/>
            <person name="DeGroote M.A."/>
            <person name="Parker T."/>
            <person name="Sizemore C."/>
            <person name="Tallon L.J."/>
            <person name="Sadzewicz L.K."/>
            <person name="Sengamalay N."/>
            <person name="Fraser C.M."/>
            <person name="Hine E."/>
            <person name="Shefchek K.A."/>
            <person name="Das S.P."/>
            <person name="Tettelin H."/>
        </authorList>
    </citation>
    <scope>NUCLEOTIDE SEQUENCE [LARGE SCALE GENOMIC DNA]</scope>
    <source>
        <strain evidence="2 3">Harvey</strain>
    </source>
</reference>
<comment type="caution">
    <text evidence="2">The sequence shown here is derived from an EMBL/GenBank/DDBJ whole genome shotgun (WGS) entry which is preliminary data.</text>
</comment>
<evidence type="ECO:0000313" key="3">
    <source>
        <dbReference type="Proteomes" id="UP000020681"/>
    </source>
</evidence>
<evidence type="ECO:0000259" key="1">
    <source>
        <dbReference type="Pfam" id="PF10756"/>
    </source>
</evidence>
<evidence type="ECO:0000313" key="2">
    <source>
        <dbReference type="EMBL" id="EUA93714.1"/>
    </source>
</evidence>
<sequence length="48" mass="5444">MPDDEYIPVMAIQAVDKERAVASMDAVRSLLTQYRPDLHPLSRATICR</sequence>
<dbReference type="EMBL" id="JAOL01000048">
    <property type="protein sequence ID" value="EUA93714.1"/>
    <property type="molecule type" value="Genomic_DNA"/>
</dbReference>
<organism evidence="2 3">
    <name type="scientific">Mycobacterium ulcerans str. Harvey</name>
    <dbReference type="NCBI Taxonomy" id="1299332"/>
    <lineage>
        <taxon>Bacteria</taxon>
        <taxon>Bacillati</taxon>
        <taxon>Actinomycetota</taxon>
        <taxon>Actinomycetes</taxon>
        <taxon>Mycobacteriales</taxon>
        <taxon>Mycobacteriaceae</taxon>
        <taxon>Mycobacterium</taxon>
        <taxon>Mycobacterium ulcerans group</taxon>
    </lineage>
</organism>
<gene>
    <name evidence="2" type="ORF">I551_9015</name>
</gene>
<accession>A0ABN0R9B5</accession>